<name>A0A8S5Q8I2_9CAUD</name>
<organism evidence="1">
    <name type="scientific">Podoviridae sp. ctsfx1</name>
    <dbReference type="NCBI Taxonomy" id="2825281"/>
    <lineage>
        <taxon>Viruses</taxon>
        <taxon>Duplodnaviria</taxon>
        <taxon>Heunggongvirae</taxon>
        <taxon>Uroviricota</taxon>
        <taxon>Caudoviricetes</taxon>
    </lineage>
</organism>
<protein>
    <recommendedName>
        <fullName evidence="2">HEPN domain-containing protein</fullName>
    </recommendedName>
</protein>
<proteinExistence type="predicted"/>
<sequence length="133" mass="15318">MPIVKAKSLENINAANLLVKHGMFAASVHCSYYSGFQLSKYVLSQYCAITYKKQEDESRGMDSHFFVSNKVSDDLSKKNRFYSIDYNSYFGTLKMLRKKADYSNKIIKDKDAEKAIEVAKKLTELLTEKYNII</sequence>
<dbReference type="EMBL" id="BK015610">
    <property type="protein sequence ID" value="DAE15702.1"/>
    <property type="molecule type" value="Genomic_DNA"/>
</dbReference>
<evidence type="ECO:0008006" key="2">
    <source>
        <dbReference type="Google" id="ProtNLM"/>
    </source>
</evidence>
<evidence type="ECO:0000313" key="1">
    <source>
        <dbReference type="EMBL" id="DAE15702.1"/>
    </source>
</evidence>
<accession>A0A8S5Q8I2</accession>
<dbReference type="Gene3D" id="1.20.120.330">
    <property type="entry name" value="Nucleotidyltransferases domain 2"/>
    <property type="match status" value="1"/>
</dbReference>
<reference evidence="1" key="1">
    <citation type="journal article" date="2021" name="Proc. Natl. Acad. Sci. U.S.A.">
        <title>A Catalog of Tens of Thousands of Viruses from Human Metagenomes Reveals Hidden Associations with Chronic Diseases.</title>
        <authorList>
            <person name="Tisza M.J."/>
            <person name="Buck C.B."/>
        </authorList>
    </citation>
    <scope>NUCLEOTIDE SEQUENCE</scope>
    <source>
        <strain evidence="1">Ctsfx1</strain>
    </source>
</reference>